<dbReference type="EMBL" id="CP133568">
    <property type="protein sequence ID" value="WMT02467.1"/>
    <property type="molecule type" value="Genomic_DNA"/>
</dbReference>
<dbReference type="NCBIfam" id="TIGR01451">
    <property type="entry name" value="B_ant_repeat"/>
    <property type="match status" value="1"/>
</dbReference>
<dbReference type="InterPro" id="IPR045826">
    <property type="entry name" value="SpaA_PFL_dom_2"/>
</dbReference>
<feature type="domain" description="SpaA-like prealbumin fold" evidence="2">
    <location>
        <begin position="700"/>
        <end position="796"/>
    </location>
</feature>
<feature type="domain" description="SpaA-like prealbumin fold" evidence="2">
    <location>
        <begin position="494"/>
        <end position="596"/>
    </location>
</feature>
<feature type="domain" description="SpaA-like prealbumin fold" evidence="3">
    <location>
        <begin position="378"/>
        <end position="491"/>
    </location>
</feature>
<dbReference type="InterPro" id="IPR055371">
    <property type="entry name" value="SpaA_PFL_dom_4"/>
</dbReference>
<organism evidence="4 5">
    <name type="scientific">Lysobacter yananisis</name>
    <dbReference type="NCBI Taxonomy" id="1003114"/>
    <lineage>
        <taxon>Bacteria</taxon>
        <taxon>Pseudomonadati</taxon>
        <taxon>Pseudomonadota</taxon>
        <taxon>Gammaproteobacteria</taxon>
        <taxon>Lysobacterales</taxon>
        <taxon>Lysobacteraceae</taxon>
        <taxon>Lysobacter</taxon>
    </lineage>
</organism>
<dbReference type="Pfam" id="PF19403">
    <property type="entry name" value="SpaA_2"/>
    <property type="match status" value="6"/>
</dbReference>
<keyword evidence="5" id="KW-1185">Reference proteome</keyword>
<evidence type="ECO:0000313" key="4">
    <source>
        <dbReference type="EMBL" id="WMT02467.1"/>
    </source>
</evidence>
<dbReference type="Pfam" id="PF01345">
    <property type="entry name" value="DUF11"/>
    <property type="match status" value="1"/>
</dbReference>
<dbReference type="RefSeq" id="WP_309151510.1">
    <property type="nucleotide sequence ID" value="NZ_CP133568.1"/>
</dbReference>
<evidence type="ECO:0000259" key="1">
    <source>
        <dbReference type="Pfam" id="PF01345"/>
    </source>
</evidence>
<sequence>MLLLLGGASLPAQAQTTWAPLVSEDFGTGSANVSATPATQLLPGTTNYTPKPTPGWTIDGSYSVTKNPDFVDDPGGGVQLWQHGPDHTTGTGYMATFNANPARRGESVGTYYLYTASVRDVPGAFYRMRYWGANILAHWYSAAGGATTWNAYVGLTVRDQPNGGGTLYAQEPNSAIPFPRAVGNQNHIPWQQRTMTFQLPTTYSGSALYFNFYNSSPANVTNEGNDLAIDDIVIEMASATVSGRIYLDNNQDGNYNPGAGDALLTGALPYVAAIDANGSVVDFAQIAADGTYTLNAVPWSSADIGVKLVLLTSAPTLGQNINAATIPAGFGVVTETPNATYGSTGSQPRDGILNVLLTTDPSGVHPNFNIGLSARPIVRVRKITQGGVNGPFGFTGTNLDSPIANITTTIADTAQPASPVANLATTANQSVQITESTVAANWTQTAVTCVDANSAASGNTNPVATATTGPVTLPAAAVRHQSDITCTFQNTGVANLTIRKNVTNDNGGVATVADFGIQVDGVARSFGANTGTAGNAVYTSAAVAVNAGTRALTELNVAGYTEGTWACTGTGVTMGNAAFDSGSVTLAAGADATCTITNDDTPASLTLRKAVVNDNGGTAAQTAWTLNAAGPTPISGTHGAAAVTNAAVGAGTYALSESGGPAGYTASAYSCSVDGGAAVSGNSLTLANGQNAVCTITNDDAPAQLTLQKVVVNDNGGAAVATAWTLNANGPTPISGTHAAAAVTNATVGAGTYTLSESGGPAGYTASAYSCSIDGGAAVSGNSLTLANGQNAVCTITNDDAPANLTLRKTVVNNNGGTAAATAWTLNAAGPTPISGTHGSAAVTNAAVGAGTYTLSETGPAGYNPSAWVCTNGVTVTGGNQITLANGATTDCTITNDDRQAQLTLLKRVINDNGGTRLASAWTLRATGPTAVSGTPPVLLRPVNAGTYTLSETGPGGYAASAWTCTNGVTVTGGNQITLPPGGATSCQITNDDRPATLTLQKIVVNDNGGTAVATAWTLNAAGPTPISGAHGAAAVTGAAVNAGTYALSESGGPADYTASAYSCSIDGGAAVSGDSLTLANGQSAVCTVTNDDSNEADLSITKSNTYTPADPSDQAGDTVVAGTPTTYTLVVTNNGPATAVGAVVRDVPQAGLDCPASNPVACSGAACPSAAITIGDLGSGITLGSLATGATATLSFTCAVQQ</sequence>
<feature type="domain" description="SpaA-like prealbumin fold" evidence="2">
    <location>
        <begin position="800"/>
        <end position="894"/>
    </location>
</feature>
<name>A0ABY9P5Y5_9GAMM</name>
<protein>
    <recommendedName>
        <fullName evidence="6">DUF11 domain-containing protein</fullName>
    </recommendedName>
</protein>
<feature type="domain" description="SpaA-like prealbumin fold" evidence="2">
    <location>
        <begin position="993"/>
        <end position="1089"/>
    </location>
</feature>
<dbReference type="InterPro" id="IPR001434">
    <property type="entry name" value="OmcB-like_DUF11"/>
</dbReference>
<evidence type="ECO:0000259" key="3">
    <source>
        <dbReference type="Pfam" id="PF24514"/>
    </source>
</evidence>
<evidence type="ECO:0000313" key="5">
    <source>
        <dbReference type="Proteomes" id="UP001229313"/>
    </source>
</evidence>
<evidence type="ECO:0000259" key="2">
    <source>
        <dbReference type="Pfam" id="PF19403"/>
    </source>
</evidence>
<dbReference type="Proteomes" id="UP001229313">
    <property type="component" value="Chromosome"/>
</dbReference>
<proteinExistence type="predicted"/>
<evidence type="ECO:0008006" key="6">
    <source>
        <dbReference type="Google" id="ProtNLM"/>
    </source>
</evidence>
<feature type="domain" description="SpaA-like prealbumin fold" evidence="2">
    <location>
        <begin position="600"/>
        <end position="696"/>
    </location>
</feature>
<dbReference type="InterPro" id="IPR047589">
    <property type="entry name" value="DUF11_rpt"/>
</dbReference>
<feature type="domain" description="DUF11" evidence="1">
    <location>
        <begin position="1118"/>
        <end position="1202"/>
    </location>
</feature>
<gene>
    <name evidence="4" type="ORF">RDV84_21280</name>
</gene>
<reference evidence="4 5" key="1">
    <citation type="submission" date="2023-08" db="EMBL/GenBank/DDBJ databases">
        <title>The whole genome sequence of Lysobacter yananisis.</title>
        <authorList>
            <person name="Sun H."/>
        </authorList>
    </citation>
    <scope>NUCLEOTIDE SEQUENCE [LARGE SCALE GENOMIC DNA]</scope>
    <source>
        <strain evidence="4 5">SNNU513</strain>
    </source>
</reference>
<accession>A0ABY9P5Y5</accession>
<dbReference type="Pfam" id="PF24514">
    <property type="entry name" value="SpaA_4"/>
    <property type="match status" value="1"/>
</dbReference>
<feature type="domain" description="SpaA-like prealbumin fold" evidence="2">
    <location>
        <begin position="898"/>
        <end position="989"/>
    </location>
</feature>